<accession>A0ABW5FSR1</accession>
<dbReference type="Gene3D" id="1.20.1250.20">
    <property type="entry name" value="MFS general substrate transporter like domains"/>
    <property type="match status" value="2"/>
</dbReference>
<dbReference type="RefSeq" id="WP_378266032.1">
    <property type="nucleotide sequence ID" value="NZ_JBHUKR010000007.1"/>
</dbReference>
<feature type="transmembrane region" description="Helical" evidence="5">
    <location>
        <begin position="337"/>
        <end position="363"/>
    </location>
</feature>
<feature type="transmembrane region" description="Helical" evidence="5">
    <location>
        <begin position="32"/>
        <end position="50"/>
    </location>
</feature>
<dbReference type="Pfam" id="PF07690">
    <property type="entry name" value="MFS_1"/>
    <property type="match status" value="1"/>
</dbReference>
<evidence type="ECO:0000313" key="7">
    <source>
        <dbReference type="EMBL" id="MFD2418065.1"/>
    </source>
</evidence>
<dbReference type="InterPro" id="IPR036259">
    <property type="entry name" value="MFS_trans_sf"/>
</dbReference>
<feature type="transmembrane region" description="Helical" evidence="5">
    <location>
        <begin position="401"/>
        <end position="422"/>
    </location>
</feature>
<dbReference type="InterPro" id="IPR020846">
    <property type="entry name" value="MFS_dom"/>
</dbReference>
<reference evidence="8" key="1">
    <citation type="journal article" date="2019" name="Int. J. Syst. Evol. Microbiol.">
        <title>The Global Catalogue of Microorganisms (GCM) 10K type strain sequencing project: providing services to taxonomists for standard genome sequencing and annotation.</title>
        <authorList>
            <consortium name="The Broad Institute Genomics Platform"/>
            <consortium name="The Broad Institute Genome Sequencing Center for Infectious Disease"/>
            <person name="Wu L."/>
            <person name="Ma J."/>
        </authorList>
    </citation>
    <scope>NUCLEOTIDE SEQUENCE [LARGE SCALE GENOMIC DNA]</scope>
    <source>
        <strain evidence="8">CGMCC 4.7645</strain>
    </source>
</reference>
<protein>
    <submittedName>
        <fullName evidence="7">MFS transporter</fullName>
    </submittedName>
</protein>
<evidence type="ECO:0000256" key="2">
    <source>
        <dbReference type="ARBA" id="ARBA00022692"/>
    </source>
</evidence>
<dbReference type="EMBL" id="JBHUKR010000007">
    <property type="protein sequence ID" value="MFD2418065.1"/>
    <property type="molecule type" value="Genomic_DNA"/>
</dbReference>
<feature type="transmembrane region" description="Helical" evidence="5">
    <location>
        <begin position="165"/>
        <end position="188"/>
    </location>
</feature>
<proteinExistence type="predicted"/>
<comment type="subcellular location">
    <subcellularLocation>
        <location evidence="1">Cell membrane</location>
        <topology evidence="1">Multi-pass membrane protein</topology>
    </subcellularLocation>
</comment>
<feature type="transmembrane region" description="Helical" evidence="5">
    <location>
        <begin position="106"/>
        <end position="126"/>
    </location>
</feature>
<feature type="transmembrane region" description="Helical" evidence="5">
    <location>
        <begin position="70"/>
        <end position="94"/>
    </location>
</feature>
<evidence type="ECO:0000313" key="8">
    <source>
        <dbReference type="Proteomes" id="UP001597417"/>
    </source>
</evidence>
<dbReference type="InterPro" id="IPR011701">
    <property type="entry name" value="MFS"/>
</dbReference>
<evidence type="ECO:0000256" key="5">
    <source>
        <dbReference type="SAM" id="Phobius"/>
    </source>
</evidence>
<keyword evidence="8" id="KW-1185">Reference proteome</keyword>
<comment type="caution">
    <text evidence="7">The sequence shown here is derived from an EMBL/GenBank/DDBJ whole genome shotgun (WGS) entry which is preliminary data.</text>
</comment>
<dbReference type="SUPFAM" id="SSF103473">
    <property type="entry name" value="MFS general substrate transporter"/>
    <property type="match status" value="1"/>
</dbReference>
<sequence>MTEPLDGPQTAEVTEATVPAALAEPTTRVRPGWTALLFLANIGLWLGIYAPIQVLLPEQAELLDPAHKEVAFGVVTGVGAVVSLFANPLVGLASDRTKSRFGRRHPWTIAGALAGAAGLAVLALAPSVVVMILGWCLVQAGLNGMLATLTSTVPDRVPVEQRAHIGGLVGISQMLGTVLGAVLVTVLITGLTGGYLACALIVVAGAVLFVLRTPDLPLPRDWPLPRWRSVLASAGVSPRKHPDFAWAWGCHFLINLGNALGTFYLLFFLTDAVHYPDPASGLLIMMGLYGVALVIGGLSVGRLSDSSGRRKPYVLFSVAVMAVAALILTVSQTWPAALAASVLLGLGFGAYWAVALAILTQVLPAATDRAKDLGVVNIANLLPQVIAPLVATVMLADFGGYPGLFAAAGVATLAAGAFVLGVRSVR</sequence>
<feature type="transmembrane region" description="Helical" evidence="5">
    <location>
        <begin position="375"/>
        <end position="395"/>
    </location>
</feature>
<evidence type="ECO:0000259" key="6">
    <source>
        <dbReference type="PROSITE" id="PS50850"/>
    </source>
</evidence>
<evidence type="ECO:0000256" key="1">
    <source>
        <dbReference type="ARBA" id="ARBA00004651"/>
    </source>
</evidence>
<organism evidence="7 8">
    <name type="scientific">Amycolatopsis pigmentata</name>
    <dbReference type="NCBI Taxonomy" id="450801"/>
    <lineage>
        <taxon>Bacteria</taxon>
        <taxon>Bacillati</taxon>
        <taxon>Actinomycetota</taxon>
        <taxon>Actinomycetes</taxon>
        <taxon>Pseudonocardiales</taxon>
        <taxon>Pseudonocardiaceae</taxon>
        <taxon>Amycolatopsis</taxon>
    </lineage>
</organism>
<keyword evidence="2 5" id="KW-0812">Transmembrane</keyword>
<keyword evidence="3 5" id="KW-1133">Transmembrane helix</keyword>
<dbReference type="Proteomes" id="UP001597417">
    <property type="component" value="Unassembled WGS sequence"/>
</dbReference>
<feature type="transmembrane region" description="Helical" evidence="5">
    <location>
        <begin position="245"/>
        <end position="267"/>
    </location>
</feature>
<dbReference type="PANTHER" id="PTHR23528">
    <property type="match status" value="1"/>
</dbReference>
<dbReference type="PROSITE" id="PS50850">
    <property type="entry name" value="MFS"/>
    <property type="match status" value="1"/>
</dbReference>
<name>A0ABW5FSR1_9PSEU</name>
<keyword evidence="4 5" id="KW-0472">Membrane</keyword>
<feature type="transmembrane region" description="Helical" evidence="5">
    <location>
        <begin position="132"/>
        <end position="153"/>
    </location>
</feature>
<gene>
    <name evidence="7" type="ORF">ACFSXZ_17215</name>
</gene>
<evidence type="ECO:0000256" key="3">
    <source>
        <dbReference type="ARBA" id="ARBA00022989"/>
    </source>
</evidence>
<feature type="transmembrane region" description="Helical" evidence="5">
    <location>
        <begin position="194"/>
        <end position="211"/>
    </location>
</feature>
<dbReference type="PANTHER" id="PTHR23528:SF1">
    <property type="entry name" value="MAJOR FACILITATOR SUPERFAMILY (MFS) PROFILE DOMAIN-CONTAINING PROTEIN"/>
    <property type="match status" value="1"/>
</dbReference>
<feature type="transmembrane region" description="Helical" evidence="5">
    <location>
        <begin position="313"/>
        <end position="331"/>
    </location>
</feature>
<feature type="transmembrane region" description="Helical" evidence="5">
    <location>
        <begin position="279"/>
        <end position="301"/>
    </location>
</feature>
<evidence type="ECO:0000256" key="4">
    <source>
        <dbReference type="ARBA" id="ARBA00023136"/>
    </source>
</evidence>
<feature type="domain" description="Major facilitator superfamily (MFS) profile" evidence="6">
    <location>
        <begin position="178"/>
        <end position="426"/>
    </location>
</feature>